<dbReference type="PROSITE" id="PS51144">
    <property type="entry name" value="ALPHA_CA_2"/>
    <property type="match status" value="1"/>
</dbReference>
<organism evidence="3 4">
    <name type="scientific">Tropilaelaps mercedesae</name>
    <dbReference type="NCBI Taxonomy" id="418985"/>
    <lineage>
        <taxon>Eukaryota</taxon>
        <taxon>Metazoa</taxon>
        <taxon>Ecdysozoa</taxon>
        <taxon>Arthropoda</taxon>
        <taxon>Chelicerata</taxon>
        <taxon>Arachnida</taxon>
        <taxon>Acari</taxon>
        <taxon>Parasitiformes</taxon>
        <taxon>Mesostigmata</taxon>
        <taxon>Gamasina</taxon>
        <taxon>Dermanyssoidea</taxon>
        <taxon>Laelapidae</taxon>
        <taxon>Tropilaelaps</taxon>
    </lineage>
</organism>
<dbReference type="EMBL" id="MNPL01005093">
    <property type="protein sequence ID" value="OQR76259.1"/>
    <property type="molecule type" value="Genomic_DNA"/>
</dbReference>
<dbReference type="STRING" id="418985.A0A1V9XRZ4"/>
<dbReference type="GO" id="GO:0008270">
    <property type="term" value="F:zinc ion binding"/>
    <property type="evidence" value="ECO:0007669"/>
    <property type="project" value="InterPro"/>
</dbReference>
<dbReference type="Pfam" id="PF00194">
    <property type="entry name" value="Carb_anhydrase"/>
    <property type="match status" value="1"/>
</dbReference>
<dbReference type="AlphaFoldDB" id="A0A1V9XRZ4"/>
<dbReference type="PANTHER" id="PTHR18952">
    <property type="entry name" value="CARBONIC ANHYDRASE"/>
    <property type="match status" value="1"/>
</dbReference>
<evidence type="ECO:0000313" key="4">
    <source>
        <dbReference type="Proteomes" id="UP000192247"/>
    </source>
</evidence>
<sequence>MCTCVPTGDTARASWDEWWTYDGISGPDFWGLLNPDWHLCSRGRAQSPIDLDPQQLLFDPRLKPFVFRAKPVEATLINTGHVIFISLPESSSLVPTISGGPLQYTYAIAGLHIHHGQEDWNGSEHTIAGHAYPAELQMLGYNSDLFANLTAAFESREGSALVALSVMLRVGSSSHSEFRLITNQLSKVIYRDQKAQIERLDVSRLLPPTEEYMTYTGSLSQPNCLESVRWLVMNKAIQVSRQQINLLRKLMQGDKQNPKAPLWNNRRPLQPLNNRIVHTNIDFKRSRNVEVRPSEHEHNSYTGLFPR</sequence>
<dbReference type="InterPro" id="IPR023561">
    <property type="entry name" value="Carbonic_anhydrase_a-class"/>
</dbReference>
<comment type="caution">
    <text evidence="3">The sequence shown here is derived from an EMBL/GenBank/DDBJ whole genome shotgun (WGS) entry which is preliminary data.</text>
</comment>
<gene>
    <name evidence="3" type="ORF">BIW11_07890</name>
</gene>
<proteinExistence type="inferred from homology"/>
<dbReference type="OrthoDB" id="5978072at2759"/>
<dbReference type="GO" id="GO:0006730">
    <property type="term" value="P:one-carbon metabolic process"/>
    <property type="evidence" value="ECO:0007669"/>
    <property type="project" value="TreeGrafter"/>
</dbReference>
<evidence type="ECO:0000259" key="2">
    <source>
        <dbReference type="PROSITE" id="PS51144"/>
    </source>
</evidence>
<accession>A0A1V9XRZ4</accession>
<keyword evidence="4" id="KW-1185">Reference proteome</keyword>
<dbReference type="InterPro" id="IPR001148">
    <property type="entry name" value="CA_dom"/>
</dbReference>
<dbReference type="SUPFAM" id="SSF51069">
    <property type="entry name" value="Carbonic anhydrase"/>
    <property type="match status" value="1"/>
</dbReference>
<name>A0A1V9XRZ4_9ACAR</name>
<evidence type="ECO:0000313" key="3">
    <source>
        <dbReference type="EMBL" id="OQR76259.1"/>
    </source>
</evidence>
<dbReference type="SMART" id="SM01057">
    <property type="entry name" value="Carb_anhydrase"/>
    <property type="match status" value="1"/>
</dbReference>
<protein>
    <submittedName>
        <fullName evidence="3">Putative carbonic anhydrase protein 1-like</fullName>
    </submittedName>
</protein>
<dbReference type="Proteomes" id="UP000192247">
    <property type="component" value="Unassembled WGS sequence"/>
</dbReference>
<comment type="similarity">
    <text evidence="1">Belongs to the alpha-carbonic anhydrase family.</text>
</comment>
<evidence type="ECO:0000256" key="1">
    <source>
        <dbReference type="ARBA" id="ARBA00010718"/>
    </source>
</evidence>
<feature type="domain" description="Alpha-carbonic anhydrase" evidence="2">
    <location>
        <begin position="17"/>
        <end position="281"/>
    </location>
</feature>
<reference evidence="3 4" key="1">
    <citation type="journal article" date="2017" name="Gigascience">
        <title>Draft genome of the honey bee ectoparasitic mite, Tropilaelaps mercedesae, is shaped by the parasitic life history.</title>
        <authorList>
            <person name="Dong X."/>
            <person name="Armstrong S.D."/>
            <person name="Xia D."/>
            <person name="Makepeace B.L."/>
            <person name="Darby A.C."/>
            <person name="Kadowaki T."/>
        </authorList>
    </citation>
    <scope>NUCLEOTIDE SEQUENCE [LARGE SCALE GENOMIC DNA]</scope>
    <source>
        <strain evidence="3">Wuxi-XJTLU</strain>
    </source>
</reference>
<dbReference type="InParanoid" id="A0A1V9XRZ4"/>
<dbReference type="Gene3D" id="3.10.200.10">
    <property type="entry name" value="Alpha carbonic anhydrase"/>
    <property type="match status" value="1"/>
</dbReference>
<dbReference type="InterPro" id="IPR036398">
    <property type="entry name" value="CA_dom_sf"/>
</dbReference>
<dbReference type="GO" id="GO:0004089">
    <property type="term" value="F:carbonate dehydratase activity"/>
    <property type="evidence" value="ECO:0007669"/>
    <property type="project" value="InterPro"/>
</dbReference>
<dbReference type="PANTHER" id="PTHR18952:SF208">
    <property type="entry name" value="CARBONIC ANHYDRASE XA-RELATED"/>
    <property type="match status" value="1"/>
</dbReference>